<dbReference type="InterPro" id="IPR012337">
    <property type="entry name" value="RNaseH-like_sf"/>
</dbReference>
<evidence type="ECO:0000256" key="5">
    <source>
        <dbReference type="ARBA" id="ARBA00022695"/>
    </source>
</evidence>
<evidence type="ECO:0000256" key="13">
    <source>
        <dbReference type="ARBA" id="ARBA00022908"/>
    </source>
</evidence>
<dbReference type="GO" id="GO:0003723">
    <property type="term" value="F:RNA binding"/>
    <property type="evidence" value="ECO:0007669"/>
    <property type="project" value="UniProtKB-KW"/>
</dbReference>
<feature type="region of interest" description="Disordered" evidence="20">
    <location>
        <begin position="676"/>
        <end position="699"/>
    </location>
</feature>
<keyword evidence="16" id="KW-0238">DNA-binding</keyword>
<dbReference type="GO" id="GO:0006310">
    <property type="term" value="P:DNA recombination"/>
    <property type="evidence" value="ECO:0007669"/>
    <property type="project" value="UniProtKB-KW"/>
</dbReference>
<keyword evidence="11" id="KW-0460">Magnesium</keyword>
<evidence type="ECO:0000256" key="4">
    <source>
        <dbReference type="ARBA" id="ARBA00022679"/>
    </source>
</evidence>
<dbReference type="SUPFAM" id="SSF53098">
    <property type="entry name" value="Ribonuclease H-like"/>
    <property type="match status" value="1"/>
</dbReference>
<dbReference type="GO" id="GO:0004190">
    <property type="term" value="F:aspartic-type endopeptidase activity"/>
    <property type="evidence" value="ECO:0007669"/>
    <property type="project" value="UniProtKB-KW"/>
</dbReference>
<comment type="caution">
    <text evidence="24">The sequence shown here is derived from an EMBL/GenBank/DDBJ whole genome shotgun (WGS) entry which is preliminary data.</text>
</comment>
<evidence type="ECO:0000256" key="11">
    <source>
        <dbReference type="ARBA" id="ARBA00022842"/>
    </source>
</evidence>
<organism evidence="24 25">
    <name type="scientific">Psilocybe cf. subviscida</name>
    <dbReference type="NCBI Taxonomy" id="2480587"/>
    <lineage>
        <taxon>Eukaryota</taxon>
        <taxon>Fungi</taxon>
        <taxon>Dikarya</taxon>
        <taxon>Basidiomycota</taxon>
        <taxon>Agaricomycotina</taxon>
        <taxon>Agaricomycetes</taxon>
        <taxon>Agaricomycetidae</taxon>
        <taxon>Agaricales</taxon>
        <taxon>Agaricineae</taxon>
        <taxon>Strophariaceae</taxon>
        <taxon>Psilocybe</taxon>
    </lineage>
</organism>
<dbReference type="InterPro" id="IPR000477">
    <property type="entry name" value="RT_dom"/>
</dbReference>
<dbReference type="InterPro" id="IPR041373">
    <property type="entry name" value="RT_RNaseH"/>
</dbReference>
<feature type="domain" description="Reverse transcriptase" evidence="22">
    <location>
        <begin position="296"/>
        <end position="476"/>
    </location>
</feature>
<dbReference type="Pfam" id="PF17921">
    <property type="entry name" value="Integrase_H2C2"/>
    <property type="match status" value="1"/>
</dbReference>
<accession>A0A8H5AUA1</accession>
<dbReference type="EMBL" id="JAACJJ010000057">
    <property type="protein sequence ID" value="KAF5311031.1"/>
    <property type="molecule type" value="Genomic_DNA"/>
</dbReference>
<dbReference type="Pfam" id="PF00385">
    <property type="entry name" value="Chromo"/>
    <property type="match status" value="1"/>
</dbReference>
<dbReference type="GO" id="GO:0003964">
    <property type="term" value="F:RNA-directed DNA polymerase activity"/>
    <property type="evidence" value="ECO:0007669"/>
    <property type="project" value="UniProtKB-KW"/>
</dbReference>
<feature type="domain" description="Chromo" evidence="21">
    <location>
        <begin position="1156"/>
        <end position="1215"/>
    </location>
</feature>
<evidence type="ECO:0000256" key="3">
    <source>
        <dbReference type="ARBA" id="ARBA00022670"/>
    </source>
</evidence>
<dbReference type="GO" id="GO:0004519">
    <property type="term" value="F:endonuclease activity"/>
    <property type="evidence" value="ECO:0007669"/>
    <property type="project" value="UniProtKB-KW"/>
</dbReference>
<dbReference type="InterPro" id="IPR050951">
    <property type="entry name" value="Retrovirus_Pol_polyprotein"/>
</dbReference>
<evidence type="ECO:0000256" key="9">
    <source>
        <dbReference type="ARBA" id="ARBA00022759"/>
    </source>
</evidence>
<dbReference type="PROSITE" id="PS50994">
    <property type="entry name" value="INTEGRASE"/>
    <property type="match status" value="1"/>
</dbReference>
<keyword evidence="25" id="KW-1185">Reference proteome</keyword>
<dbReference type="Pfam" id="PF24626">
    <property type="entry name" value="SH3_Tf2-1"/>
    <property type="match status" value="1"/>
</dbReference>
<dbReference type="CDD" id="cd01647">
    <property type="entry name" value="RT_LTR"/>
    <property type="match status" value="1"/>
</dbReference>
<keyword evidence="12" id="KW-0694">RNA-binding</keyword>
<evidence type="ECO:0000256" key="20">
    <source>
        <dbReference type="SAM" id="MobiDB-lite"/>
    </source>
</evidence>
<evidence type="ECO:0000313" key="25">
    <source>
        <dbReference type="Proteomes" id="UP000567179"/>
    </source>
</evidence>
<proteinExistence type="predicted"/>
<keyword evidence="15" id="KW-0239">DNA-directed DNA polymerase</keyword>
<keyword evidence="7" id="KW-0479">Metal-binding</keyword>
<dbReference type="FunFam" id="3.10.20.370:FF:000003">
    <property type="entry name" value="Transposon Tf2-6 polyprotein"/>
    <property type="match status" value="1"/>
</dbReference>
<dbReference type="Gene3D" id="3.10.10.10">
    <property type="entry name" value="HIV Type 1 Reverse Transcriptase, subunit A, domain 1"/>
    <property type="match status" value="1"/>
</dbReference>
<sequence>MSESLLSPIPERVYIRSLKPKFSTQLSITLKAMDTGKRFLVDALLDSGATGLFLDVKFVKYHNLNTRKLPRAIPVYNVDGTLNKGGSIYEEVDLVMVFQNHSEKATFAVCDLGDKPAIIGHTWLWLHNPDVNWKTGEVQFIRCPPECHMEVKRARRKRQRIAAISRRQLPQFHEEGADLFEAPEPSEFGPEDRVFVSYLHPQQQIINATSTVSQKLAEESHQQNDSPKKSFEEIVPKQYHQFKGVFSKESFDRLPDRKPWDHAIELKPGSDPYRSKIYPLSPNEQKELDAFLEENLKSGRIRPSKSPMASPVFFVKKKDGSLRLVQDYRRLNSMTIKNSYPLPLISDIITKLSKAKYFTKLDVRWGFNNVRIKEGDEWKAAFRTNRGLFEPLVMFFGLTNSPATFQTMMNDIFIELIDGNVVIVYMDDILIFTETLDHHREVVKKVLEVLQRNKLYLKAEKCEFEKEKIEYLGLIISQGKIEMDPVKVEGVSKWPEPENVKDVQSFLGFVNFYRRFIKDFADLARPLHDLTKKGTVWRWSPRQQQAFDDLKKSVTSSPVLVFPDDNKPYKLEADSSDYATGAVLSQEGSDGKWHPVAFMSKSLSEVERNYDIHDKEMLAIIRALDEWRHYLEGTQHTFEIWTDHKNLEYFMTAQKLTRRQARWSLFLSRFDFSLHHRPGKSSQKPDALSRRSDHAKGDKDNQDIVLLKPSYFKIQALNQGHATFTYAENDLLKEIRQAKNLDEQVVKAVEELKKSSTTKIDGQEWSQEQGLILFRGKVYVPKDKDLRRKIVEQHHDTFIAGHPGKWKTIELVSRNYWWPGMSHFIAAYTKGCDRCNRTKTFPAKPVGHLVPTQIPSDVWQFISVDFITGLPECQGYNAIMVVVDKLSKMIHIIATTDKITSEGTARLYRDHVWKLHGLPIKVICDRGPQFVSKFMKELNSILGISTAASTAYHPQTDGQTERVNQEIEQYLRLFISHRQDDWVEWLALGEFSYNNRVQASTRQTPFMLNNGRNPRIGTEPFRDSKMESVDTFVKGMEEARKEAESALKKAADDMARFYDRNRGEAVKYKVGDMVWLDGKDLKTDRPHKKFEDKRFGPYKITKVIGPNAYQLKLPPSMKIHPVFNTVKLMPYTPDPISGRKAPSRPDPVIQGDNPEWEVEYIKDSRIFRGHLQYLVKWKNYPQEESTWEPTENLKNSPQAIKDFHNKHPSAPRRISATTFDRLSFVPYTNYTTAPTPSKPCKIDHCMHIVENVP</sequence>
<comment type="subcellular location">
    <subcellularLocation>
        <location evidence="1">Nucleus</location>
    </subcellularLocation>
</comment>
<keyword evidence="13" id="KW-0229">DNA integration</keyword>
<evidence type="ECO:0000256" key="6">
    <source>
        <dbReference type="ARBA" id="ARBA00022722"/>
    </source>
</evidence>
<evidence type="ECO:0000256" key="10">
    <source>
        <dbReference type="ARBA" id="ARBA00022801"/>
    </source>
</evidence>
<reference evidence="24 25" key="1">
    <citation type="journal article" date="2020" name="ISME J.">
        <title>Uncovering the hidden diversity of litter-decomposition mechanisms in mushroom-forming fungi.</title>
        <authorList>
            <person name="Floudas D."/>
            <person name="Bentzer J."/>
            <person name="Ahren D."/>
            <person name="Johansson T."/>
            <person name="Persson P."/>
            <person name="Tunlid A."/>
        </authorList>
    </citation>
    <scope>NUCLEOTIDE SEQUENCE [LARGE SCALE GENOMIC DNA]</scope>
    <source>
        <strain evidence="24 25">CBS 101986</strain>
    </source>
</reference>
<dbReference type="Gene3D" id="2.40.50.40">
    <property type="match status" value="1"/>
</dbReference>
<dbReference type="InterPro" id="IPR000953">
    <property type="entry name" value="Chromo/chromo_shadow_dom"/>
</dbReference>
<dbReference type="InterPro" id="IPR036397">
    <property type="entry name" value="RNaseH_sf"/>
</dbReference>
<dbReference type="Pfam" id="PF00078">
    <property type="entry name" value="RVT_1"/>
    <property type="match status" value="1"/>
</dbReference>
<dbReference type="InterPro" id="IPR021109">
    <property type="entry name" value="Peptidase_aspartic_dom_sf"/>
</dbReference>
<keyword evidence="3" id="KW-0645">Protease</keyword>
<evidence type="ECO:0000259" key="23">
    <source>
        <dbReference type="PROSITE" id="PS50994"/>
    </source>
</evidence>
<evidence type="ECO:0000256" key="16">
    <source>
        <dbReference type="ARBA" id="ARBA00023125"/>
    </source>
</evidence>
<evidence type="ECO:0000256" key="14">
    <source>
        <dbReference type="ARBA" id="ARBA00022918"/>
    </source>
</evidence>
<evidence type="ECO:0000256" key="2">
    <source>
        <dbReference type="ARBA" id="ARBA00012493"/>
    </source>
</evidence>
<keyword evidence="4" id="KW-0808">Transferase</keyword>
<evidence type="ECO:0000256" key="19">
    <source>
        <dbReference type="SAM" id="Coils"/>
    </source>
</evidence>
<dbReference type="FunFam" id="3.30.70.270:FF:000063">
    <property type="entry name" value="Zinc knuckle domaincontaining protein"/>
    <property type="match status" value="1"/>
</dbReference>
<evidence type="ECO:0000259" key="21">
    <source>
        <dbReference type="PROSITE" id="PS50013"/>
    </source>
</evidence>
<keyword evidence="8" id="KW-0064">Aspartyl protease</keyword>
<dbReference type="Gene3D" id="1.10.340.70">
    <property type="match status" value="1"/>
</dbReference>
<name>A0A8H5AUA1_9AGAR</name>
<dbReference type="InterPro" id="IPR043128">
    <property type="entry name" value="Rev_trsase/Diguanyl_cyclase"/>
</dbReference>
<evidence type="ECO:0000259" key="22">
    <source>
        <dbReference type="PROSITE" id="PS50878"/>
    </source>
</evidence>
<dbReference type="PROSITE" id="PS50013">
    <property type="entry name" value="CHROMO_2"/>
    <property type="match status" value="1"/>
</dbReference>
<dbReference type="InterPro" id="IPR001584">
    <property type="entry name" value="Integrase_cat-core"/>
</dbReference>
<dbReference type="InterPro" id="IPR023780">
    <property type="entry name" value="Chromo_domain"/>
</dbReference>
<dbReference type="PROSITE" id="PS00598">
    <property type="entry name" value="CHROMO_1"/>
    <property type="match status" value="1"/>
</dbReference>
<dbReference type="Gene3D" id="3.10.20.370">
    <property type="match status" value="1"/>
</dbReference>
<dbReference type="CDD" id="cd00024">
    <property type="entry name" value="CD_CSD"/>
    <property type="match status" value="1"/>
</dbReference>
<keyword evidence="17" id="KW-0233">DNA recombination</keyword>
<dbReference type="SUPFAM" id="SSF56672">
    <property type="entry name" value="DNA/RNA polymerases"/>
    <property type="match status" value="1"/>
</dbReference>
<evidence type="ECO:0000256" key="17">
    <source>
        <dbReference type="ARBA" id="ARBA00023172"/>
    </source>
</evidence>
<dbReference type="CDD" id="cd09274">
    <property type="entry name" value="RNase_HI_RT_Ty3"/>
    <property type="match status" value="1"/>
</dbReference>
<dbReference type="Gene3D" id="2.40.70.10">
    <property type="entry name" value="Acid Proteases"/>
    <property type="match status" value="1"/>
</dbReference>
<dbReference type="GO" id="GO:0006508">
    <property type="term" value="P:proteolysis"/>
    <property type="evidence" value="ECO:0007669"/>
    <property type="project" value="UniProtKB-KW"/>
</dbReference>
<dbReference type="InterPro" id="IPR043502">
    <property type="entry name" value="DNA/RNA_pol_sf"/>
</dbReference>
<dbReference type="InterPro" id="IPR016197">
    <property type="entry name" value="Chromo-like_dom_sf"/>
</dbReference>
<keyword evidence="5" id="KW-0548">Nucleotidyltransferase</keyword>
<dbReference type="CDD" id="cd00303">
    <property type="entry name" value="retropepsin_like"/>
    <property type="match status" value="1"/>
</dbReference>
<dbReference type="GO" id="GO:0015074">
    <property type="term" value="P:DNA integration"/>
    <property type="evidence" value="ECO:0007669"/>
    <property type="project" value="UniProtKB-KW"/>
</dbReference>
<protein>
    <recommendedName>
        <fullName evidence="2">RNA-directed DNA polymerase</fullName>
        <ecNumber evidence="2">2.7.7.49</ecNumber>
    </recommendedName>
</protein>
<gene>
    <name evidence="24" type="ORF">D9619_008100</name>
</gene>
<dbReference type="GO" id="GO:0006338">
    <property type="term" value="P:chromatin remodeling"/>
    <property type="evidence" value="ECO:0007669"/>
    <property type="project" value="UniProtKB-ARBA"/>
</dbReference>
<feature type="compositionally biased region" description="Basic and acidic residues" evidence="20">
    <location>
        <begin position="687"/>
        <end position="699"/>
    </location>
</feature>
<evidence type="ECO:0000256" key="7">
    <source>
        <dbReference type="ARBA" id="ARBA00022723"/>
    </source>
</evidence>
<dbReference type="Gene3D" id="3.30.70.270">
    <property type="match status" value="2"/>
</dbReference>
<dbReference type="PANTHER" id="PTHR37984">
    <property type="entry name" value="PROTEIN CBG26694"/>
    <property type="match status" value="1"/>
</dbReference>
<evidence type="ECO:0000256" key="8">
    <source>
        <dbReference type="ARBA" id="ARBA00022750"/>
    </source>
</evidence>
<dbReference type="SMART" id="SM00298">
    <property type="entry name" value="CHROMO"/>
    <property type="match status" value="1"/>
</dbReference>
<dbReference type="GO" id="GO:0003677">
    <property type="term" value="F:DNA binding"/>
    <property type="evidence" value="ECO:0007669"/>
    <property type="project" value="UniProtKB-KW"/>
</dbReference>
<dbReference type="AlphaFoldDB" id="A0A8H5AUA1"/>
<feature type="domain" description="Integrase catalytic" evidence="23">
    <location>
        <begin position="851"/>
        <end position="1013"/>
    </location>
</feature>
<dbReference type="InterPro" id="IPR023779">
    <property type="entry name" value="Chromodomain_CS"/>
</dbReference>
<dbReference type="EC" id="2.7.7.49" evidence="2"/>
<evidence type="ECO:0000256" key="1">
    <source>
        <dbReference type="ARBA" id="ARBA00004123"/>
    </source>
</evidence>
<dbReference type="FunFam" id="3.30.420.10:FF:000032">
    <property type="entry name" value="Retrovirus-related Pol polyprotein from transposon 297-like Protein"/>
    <property type="match status" value="1"/>
</dbReference>
<dbReference type="OrthoDB" id="3341476at2759"/>
<keyword evidence="9" id="KW-0255">Endonuclease</keyword>
<dbReference type="Pfam" id="PF00665">
    <property type="entry name" value="rve"/>
    <property type="match status" value="1"/>
</dbReference>
<evidence type="ECO:0000256" key="18">
    <source>
        <dbReference type="ARBA" id="ARBA00023242"/>
    </source>
</evidence>
<dbReference type="InterPro" id="IPR041588">
    <property type="entry name" value="Integrase_H2C2"/>
</dbReference>
<dbReference type="Gene3D" id="3.30.420.10">
    <property type="entry name" value="Ribonuclease H-like superfamily/Ribonuclease H"/>
    <property type="match status" value="1"/>
</dbReference>
<dbReference type="InterPro" id="IPR056924">
    <property type="entry name" value="SH3_Tf2-1"/>
</dbReference>
<dbReference type="GO" id="GO:0003887">
    <property type="term" value="F:DNA-directed DNA polymerase activity"/>
    <property type="evidence" value="ECO:0007669"/>
    <property type="project" value="UniProtKB-KW"/>
</dbReference>
<dbReference type="PROSITE" id="PS50878">
    <property type="entry name" value="RT_POL"/>
    <property type="match status" value="1"/>
</dbReference>
<feature type="coiled-coil region" evidence="19">
    <location>
        <begin position="1033"/>
        <end position="1060"/>
    </location>
</feature>
<dbReference type="PANTHER" id="PTHR37984:SF5">
    <property type="entry name" value="PROTEIN NYNRIN-LIKE"/>
    <property type="match status" value="1"/>
</dbReference>
<dbReference type="GO" id="GO:0005634">
    <property type="term" value="C:nucleus"/>
    <property type="evidence" value="ECO:0007669"/>
    <property type="project" value="UniProtKB-SubCell"/>
</dbReference>
<dbReference type="GO" id="GO:0046872">
    <property type="term" value="F:metal ion binding"/>
    <property type="evidence" value="ECO:0007669"/>
    <property type="project" value="UniProtKB-KW"/>
</dbReference>
<keyword evidence="6" id="KW-0540">Nuclease</keyword>
<dbReference type="Pfam" id="PF17917">
    <property type="entry name" value="RT_RNaseH"/>
    <property type="match status" value="1"/>
</dbReference>
<keyword evidence="14" id="KW-0695">RNA-directed DNA polymerase</keyword>
<evidence type="ECO:0000256" key="15">
    <source>
        <dbReference type="ARBA" id="ARBA00022932"/>
    </source>
</evidence>
<evidence type="ECO:0000256" key="12">
    <source>
        <dbReference type="ARBA" id="ARBA00022884"/>
    </source>
</evidence>
<keyword evidence="18" id="KW-0539">Nucleus</keyword>
<dbReference type="Proteomes" id="UP000567179">
    <property type="component" value="Unassembled WGS sequence"/>
</dbReference>
<dbReference type="SUPFAM" id="SSF54160">
    <property type="entry name" value="Chromo domain-like"/>
    <property type="match status" value="1"/>
</dbReference>
<evidence type="ECO:0000313" key="24">
    <source>
        <dbReference type="EMBL" id="KAF5311031.1"/>
    </source>
</evidence>
<keyword evidence="19" id="KW-0175">Coiled coil</keyword>
<keyword evidence="10" id="KW-0378">Hydrolase</keyword>